<reference evidence="3" key="1">
    <citation type="journal article" date="2019" name="Int. J. Syst. Evol. Microbiol.">
        <title>The Global Catalogue of Microorganisms (GCM) 10K type strain sequencing project: providing services to taxonomists for standard genome sequencing and annotation.</title>
        <authorList>
            <consortium name="The Broad Institute Genomics Platform"/>
            <consortium name="The Broad Institute Genome Sequencing Center for Infectious Disease"/>
            <person name="Wu L."/>
            <person name="Ma J."/>
        </authorList>
    </citation>
    <scope>NUCLEOTIDE SEQUENCE [LARGE SCALE GENOMIC DNA]</scope>
    <source>
        <strain evidence="3">CGMCC 1.12859</strain>
    </source>
</reference>
<sequence>MRIEHRAGNPAGVRNVADQARQMAREMRFDGLQDATARPIQRRTTGGAVRGL</sequence>
<evidence type="ECO:0000256" key="1">
    <source>
        <dbReference type="SAM" id="MobiDB-lite"/>
    </source>
</evidence>
<evidence type="ECO:0008006" key="4">
    <source>
        <dbReference type="Google" id="ProtNLM"/>
    </source>
</evidence>
<protein>
    <recommendedName>
        <fullName evidence="4">Integrase</fullName>
    </recommendedName>
</protein>
<feature type="region of interest" description="Disordered" evidence="1">
    <location>
        <begin position="1"/>
        <end position="52"/>
    </location>
</feature>
<evidence type="ECO:0000313" key="2">
    <source>
        <dbReference type="EMBL" id="MFC7183465.1"/>
    </source>
</evidence>
<organism evidence="2 3">
    <name type="scientific">Kitasatospora paranensis</name>
    <dbReference type="NCBI Taxonomy" id="258053"/>
    <lineage>
        <taxon>Bacteria</taxon>
        <taxon>Bacillati</taxon>
        <taxon>Actinomycetota</taxon>
        <taxon>Actinomycetes</taxon>
        <taxon>Kitasatosporales</taxon>
        <taxon>Streptomycetaceae</taxon>
        <taxon>Kitasatospora</taxon>
    </lineage>
</organism>
<keyword evidence="3" id="KW-1185">Reference proteome</keyword>
<evidence type="ECO:0000313" key="3">
    <source>
        <dbReference type="Proteomes" id="UP001596435"/>
    </source>
</evidence>
<gene>
    <name evidence="2" type="ORF">ACFQMG_28365</name>
</gene>
<dbReference type="EMBL" id="JBHTAJ010000068">
    <property type="protein sequence ID" value="MFC7183465.1"/>
    <property type="molecule type" value="Genomic_DNA"/>
</dbReference>
<proteinExistence type="predicted"/>
<accession>A0ABW2G420</accession>
<comment type="caution">
    <text evidence="2">The sequence shown here is derived from an EMBL/GenBank/DDBJ whole genome shotgun (WGS) entry which is preliminary data.</text>
</comment>
<dbReference type="RefSeq" id="WP_380232352.1">
    <property type="nucleotide sequence ID" value="NZ_JBHSVH010000002.1"/>
</dbReference>
<name>A0ABW2G420_9ACTN</name>
<dbReference type="Proteomes" id="UP001596435">
    <property type="component" value="Unassembled WGS sequence"/>
</dbReference>